<comment type="caution">
    <text evidence="1">The sequence shown here is derived from an EMBL/GenBank/DDBJ whole genome shotgun (WGS) entry which is preliminary data.</text>
</comment>
<evidence type="ECO:0000313" key="1">
    <source>
        <dbReference type="EMBL" id="MET3643953.1"/>
    </source>
</evidence>
<protein>
    <submittedName>
        <fullName evidence="1">Uncharacterized protein</fullName>
    </submittedName>
</protein>
<dbReference type="EMBL" id="JBEPMK010000002">
    <property type="protein sequence ID" value="MET3643953.1"/>
    <property type="molecule type" value="Genomic_DNA"/>
</dbReference>
<name>A0ABV2JM59_9STRE</name>
<dbReference type="Proteomes" id="UP001549055">
    <property type="component" value="Unassembled WGS sequence"/>
</dbReference>
<accession>A0ABV2JM59</accession>
<proteinExistence type="predicted"/>
<organism evidence="1 2">
    <name type="scientific">Streptococcus gallinaceus</name>
    <dbReference type="NCBI Taxonomy" id="165758"/>
    <lineage>
        <taxon>Bacteria</taxon>
        <taxon>Bacillati</taxon>
        <taxon>Bacillota</taxon>
        <taxon>Bacilli</taxon>
        <taxon>Lactobacillales</taxon>
        <taxon>Streptococcaceae</taxon>
        <taxon>Streptococcus</taxon>
    </lineage>
</organism>
<sequence length="159" mass="17416">MVSFQYTDQHLNNFNKGHMVYSVNSNFVSRNNTIKIIPYDSNQKGKYILQTPDGQQFKVLATKVDKATGFDGMAVAPMIDGKVDITNVAVIAAATDFGFSTDGQRKDTFGAVVASFPNSPSPQEPVVSKWIGDLKKQYTIAQLSGYSQSAYMLKVGAHH</sequence>
<keyword evidence="2" id="KW-1185">Reference proteome</keyword>
<evidence type="ECO:0000313" key="2">
    <source>
        <dbReference type="Proteomes" id="UP001549055"/>
    </source>
</evidence>
<gene>
    <name evidence="1" type="ORF">ABID27_000575</name>
</gene>
<dbReference type="RefSeq" id="WP_354280117.1">
    <property type="nucleotide sequence ID" value="NZ_JBEPMK010000002.1"/>
</dbReference>
<reference evidence="1 2" key="1">
    <citation type="submission" date="2024-06" db="EMBL/GenBank/DDBJ databases">
        <title>Genomic Encyclopedia of Type Strains, Phase IV (KMG-IV): sequencing the most valuable type-strain genomes for metagenomic binning, comparative biology and taxonomic classification.</title>
        <authorList>
            <person name="Goeker M."/>
        </authorList>
    </citation>
    <scope>NUCLEOTIDE SEQUENCE [LARGE SCALE GENOMIC DNA]</scope>
    <source>
        <strain evidence="1 2">DSM 15349</strain>
    </source>
</reference>